<sequence>MYLPVQILIFYFLELCYACIPTQQVEPTTTTTPVPATTATESPFPCSVCQKVYDPACQGFGIPSLLNWCPKAAEVGVEYLLGAVAALPFLLQESCSTTIICPPGTTPRINLFGFTDIAAPTPATLAYCRETGPMAGEWFTGIPPFEIKMASSTSNSRTNPNGGGGTNGGGALTTAATTTTVATTTVTEPPFPCNNCPKIYDTTCQGFGIPNWYQWCPTAAEVGIEYTLGLITTLFPFIPLGSCGTVITCPLTTALRIKLFNREIPAPVFYAWCEESGSNAGIWYTGTSLLPLELVSLACKPIL</sequence>
<organism evidence="2 3">
    <name type="scientific">Caenorhabditis briggsae</name>
    <dbReference type="NCBI Taxonomy" id="6238"/>
    <lineage>
        <taxon>Eukaryota</taxon>
        <taxon>Metazoa</taxon>
        <taxon>Ecdysozoa</taxon>
        <taxon>Nematoda</taxon>
        <taxon>Chromadorea</taxon>
        <taxon>Rhabditida</taxon>
        <taxon>Rhabditina</taxon>
        <taxon>Rhabditomorpha</taxon>
        <taxon>Rhabditoidea</taxon>
        <taxon>Rhabditidae</taxon>
        <taxon>Peloderinae</taxon>
        <taxon>Caenorhabditis</taxon>
    </lineage>
</organism>
<dbReference type="Proteomes" id="UP000829354">
    <property type="component" value="Chromosome X"/>
</dbReference>
<keyword evidence="3" id="KW-1185">Reference proteome</keyword>
<gene>
    <name evidence="2" type="ORF">L5515_017986</name>
</gene>
<dbReference type="InterPro" id="IPR005044">
    <property type="entry name" value="DUF282_CAE_spp"/>
</dbReference>
<dbReference type="Pfam" id="PF03380">
    <property type="entry name" value="DUF282"/>
    <property type="match status" value="2"/>
</dbReference>
<reference evidence="2 3" key="1">
    <citation type="submission" date="2022-04" db="EMBL/GenBank/DDBJ databases">
        <title>Chromosome-level reference genomes for two strains of Caenorhabditis briggsae: an improved platform for comparative genomics.</title>
        <authorList>
            <person name="Stevens L."/>
            <person name="Andersen E."/>
        </authorList>
    </citation>
    <scope>NUCLEOTIDE SEQUENCE [LARGE SCALE GENOMIC DNA]</scope>
    <source>
        <strain evidence="2">VX34</strain>
        <tissue evidence="2">Whole-organism</tissue>
    </source>
</reference>
<proteinExistence type="predicted"/>
<keyword evidence="1" id="KW-0732">Signal</keyword>
<accession>A0AAE9JTG7</accession>
<evidence type="ECO:0000313" key="3">
    <source>
        <dbReference type="Proteomes" id="UP000829354"/>
    </source>
</evidence>
<dbReference type="EMBL" id="CP092625">
    <property type="protein sequence ID" value="UMM41965.1"/>
    <property type="molecule type" value="Genomic_DNA"/>
</dbReference>
<dbReference type="AlphaFoldDB" id="A0AAE9JTG7"/>
<feature type="signal peptide" evidence="1">
    <location>
        <begin position="1"/>
        <end position="18"/>
    </location>
</feature>
<dbReference type="PANTHER" id="PTHR47921">
    <property type="entry name" value="PROTEIN CBG14847-RELATED"/>
    <property type="match status" value="1"/>
</dbReference>
<evidence type="ECO:0000313" key="2">
    <source>
        <dbReference type="EMBL" id="UMM41965.1"/>
    </source>
</evidence>
<name>A0AAE9JTG7_CAEBR</name>
<evidence type="ECO:0000256" key="1">
    <source>
        <dbReference type="SAM" id="SignalP"/>
    </source>
</evidence>
<protein>
    <submittedName>
        <fullName evidence="2">Uncharacterized protein</fullName>
    </submittedName>
</protein>
<feature type="chain" id="PRO_5042180908" evidence="1">
    <location>
        <begin position="19"/>
        <end position="303"/>
    </location>
</feature>
<dbReference type="PANTHER" id="PTHR47921:SF5">
    <property type="entry name" value="DUF281 DOMAIN-CONTAINING PROTEIN"/>
    <property type="match status" value="1"/>
</dbReference>